<dbReference type="InterPro" id="IPR036322">
    <property type="entry name" value="WD40_repeat_dom_sf"/>
</dbReference>
<feature type="repeat" description="WD" evidence="8">
    <location>
        <begin position="252"/>
        <end position="285"/>
    </location>
</feature>
<dbReference type="InterPro" id="IPR001680">
    <property type="entry name" value="WD40_rpt"/>
</dbReference>
<dbReference type="Proteomes" id="UP001375240">
    <property type="component" value="Unassembled WGS sequence"/>
</dbReference>
<evidence type="ECO:0000256" key="7">
    <source>
        <dbReference type="ARBA" id="ARBA00047551"/>
    </source>
</evidence>
<dbReference type="EC" id="3.1.1.97" evidence="6"/>
<comment type="pathway">
    <text evidence="1">Protein modification; peptidyl-diphthamide biosynthesis.</text>
</comment>
<proteinExistence type="inferred from homology"/>
<keyword evidence="2 8" id="KW-0853">WD repeat</keyword>
<evidence type="ECO:0000256" key="4">
    <source>
        <dbReference type="ARBA" id="ARBA00022801"/>
    </source>
</evidence>
<evidence type="ECO:0000256" key="8">
    <source>
        <dbReference type="PROSITE-ProRule" id="PRU00221"/>
    </source>
</evidence>
<dbReference type="AlphaFoldDB" id="A0AAV9U0E2"/>
<dbReference type="GO" id="GO:0017183">
    <property type="term" value="P:protein histidyl modification to diphthamide"/>
    <property type="evidence" value="ECO:0007669"/>
    <property type="project" value="TreeGrafter"/>
</dbReference>
<reference evidence="10 11" key="1">
    <citation type="submission" date="2019-10" db="EMBL/GenBank/DDBJ databases">
        <authorList>
            <person name="Palmer J.M."/>
        </authorList>
    </citation>
    <scope>NUCLEOTIDE SEQUENCE [LARGE SCALE GENOMIC DNA]</scope>
    <source>
        <strain evidence="10 11">TWF696</strain>
    </source>
</reference>
<dbReference type="GO" id="GO:0005737">
    <property type="term" value="C:cytoplasm"/>
    <property type="evidence" value="ECO:0007669"/>
    <property type="project" value="TreeGrafter"/>
</dbReference>
<feature type="region of interest" description="Disordered" evidence="9">
    <location>
        <begin position="28"/>
        <end position="49"/>
    </location>
</feature>
<dbReference type="PANTHER" id="PTHR46042">
    <property type="entry name" value="DIPHTHINE METHYLTRANSFERASE"/>
    <property type="match status" value="1"/>
</dbReference>
<keyword evidence="4" id="KW-0378">Hydrolase</keyword>
<comment type="caution">
    <text evidence="10">The sequence shown here is derived from an EMBL/GenBank/DDBJ whole genome shotgun (WGS) entry which is preliminary data.</text>
</comment>
<keyword evidence="11" id="KW-1185">Reference proteome</keyword>
<dbReference type="SUPFAM" id="SSF50978">
    <property type="entry name" value="WD40 repeat-like"/>
    <property type="match status" value="1"/>
</dbReference>
<dbReference type="SMART" id="SM00320">
    <property type="entry name" value="WD40"/>
    <property type="match status" value="5"/>
</dbReference>
<dbReference type="InterPro" id="IPR015943">
    <property type="entry name" value="WD40/YVTN_repeat-like_dom_sf"/>
</dbReference>
<accession>A0AAV9U0E2</accession>
<evidence type="ECO:0000256" key="5">
    <source>
        <dbReference type="ARBA" id="ARBA00038092"/>
    </source>
</evidence>
<name>A0AAV9U0E2_9PEZI</name>
<dbReference type="Gene3D" id="2.130.10.10">
    <property type="entry name" value="YVTN repeat-like/Quinoprotein amine dehydrogenase"/>
    <property type="match status" value="1"/>
</dbReference>
<evidence type="ECO:0000256" key="9">
    <source>
        <dbReference type="SAM" id="MobiDB-lite"/>
    </source>
</evidence>
<dbReference type="GO" id="GO:0061685">
    <property type="term" value="F:diphthine methylesterase activity"/>
    <property type="evidence" value="ECO:0007669"/>
    <property type="project" value="UniProtKB-EC"/>
</dbReference>
<gene>
    <name evidence="10" type="ORF">TWF696_003529</name>
</gene>
<comment type="similarity">
    <text evidence="5">Belongs to the DPH7 family.</text>
</comment>
<dbReference type="EMBL" id="JAVHNQ010000018">
    <property type="protein sequence ID" value="KAK6330433.1"/>
    <property type="molecule type" value="Genomic_DNA"/>
</dbReference>
<keyword evidence="3" id="KW-0677">Repeat</keyword>
<protein>
    <recommendedName>
        <fullName evidence="6">methylated diphthine methylhydrolase</fullName>
        <ecNumber evidence="6">3.1.1.97</ecNumber>
    </recommendedName>
</protein>
<evidence type="ECO:0000256" key="2">
    <source>
        <dbReference type="ARBA" id="ARBA00022574"/>
    </source>
</evidence>
<dbReference type="PANTHER" id="PTHR46042:SF1">
    <property type="entry name" value="DIPHTHINE METHYLTRANSFERASE"/>
    <property type="match status" value="1"/>
</dbReference>
<evidence type="ECO:0000256" key="1">
    <source>
        <dbReference type="ARBA" id="ARBA00005156"/>
    </source>
</evidence>
<evidence type="ECO:0000313" key="11">
    <source>
        <dbReference type="Proteomes" id="UP001375240"/>
    </source>
</evidence>
<comment type="catalytic activity">
    <reaction evidence="7">
        <text>diphthine methyl ester-[translation elongation factor 2] + H2O = diphthine-[translation elongation factor 2] + methanol + H(+)</text>
        <dbReference type="Rhea" id="RHEA:42656"/>
        <dbReference type="Rhea" id="RHEA-COMP:10172"/>
        <dbReference type="Rhea" id="RHEA-COMP:10173"/>
        <dbReference type="ChEBI" id="CHEBI:15377"/>
        <dbReference type="ChEBI" id="CHEBI:15378"/>
        <dbReference type="ChEBI" id="CHEBI:17790"/>
        <dbReference type="ChEBI" id="CHEBI:79005"/>
        <dbReference type="ChEBI" id="CHEBI:82696"/>
        <dbReference type="EC" id="3.1.1.97"/>
    </reaction>
</comment>
<evidence type="ECO:0000313" key="10">
    <source>
        <dbReference type="EMBL" id="KAK6330433.1"/>
    </source>
</evidence>
<organism evidence="10 11">
    <name type="scientific">Orbilia brochopaga</name>
    <dbReference type="NCBI Taxonomy" id="3140254"/>
    <lineage>
        <taxon>Eukaryota</taxon>
        <taxon>Fungi</taxon>
        <taxon>Dikarya</taxon>
        <taxon>Ascomycota</taxon>
        <taxon>Pezizomycotina</taxon>
        <taxon>Orbiliomycetes</taxon>
        <taxon>Orbiliales</taxon>
        <taxon>Orbiliaceae</taxon>
        <taxon>Orbilia</taxon>
    </lineage>
</organism>
<sequence length="468" mass="49616">MSRAASSIYTAFLEAPPAACISVPFDSSSLGSNKNRSETSSGVAADADVDGDADVGAGAGSKVGSNLGGGGSAGRPRDLRTLLVTGTYTLDKETSLRHGSLLLHEAVLPRADQPVPGLAAQLFVRSCTVASLSLSLSLSKLHHSVPLASGSVLDIRLLSASGNLSFPSGSSFVVCSSTGQILVYAIAADPTPLLYSVSSHSVTDESTLVLSLALCPTDNLLVAATTSKSTLLLLRFEDNSFRSLKVVAEIDDAHHSLEAWTTTFSADGRSLYSGGDDASFAAWDIGHALLLGPDSANDPAIEAPLLIPLRYRSRKAHTAGVTAILSLTIAGTEYIFTGSYDQYVRVYLPAANKWLEVAFDLGGGVWRLEKVPDRLIGDRLHDREHVGSEYGAAWVLASCMHAGCQLLRATFLTDSDGERVDIRLVKSMTEHDSMNYASACVGPFDSSQRNPMFLSTSFYDKRVCCWSI</sequence>
<evidence type="ECO:0000256" key="6">
    <source>
        <dbReference type="ARBA" id="ARBA00039131"/>
    </source>
</evidence>
<dbReference type="PROSITE" id="PS50082">
    <property type="entry name" value="WD_REPEATS_2"/>
    <property type="match status" value="1"/>
</dbReference>
<evidence type="ECO:0000256" key="3">
    <source>
        <dbReference type="ARBA" id="ARBA00022737"/>
    </source>
</evidence>
<dbReference type="InterPro" id="IPR052415">
    <property type="entry name" value="Diphthine_MTase"/>
</dbReference>